<dbReference type="STRING" id="1612308.SAMN05444581_11245"/>
<evidence type="ECO:0000259" key="8">
    <source>
        <dbReference type="PROSITE" id="PS50893"/>
    </source>
</evidence>
<evidence type="ECO:0000256" key="6">
    <source>
        <dbReference type="ARBA" id="ARBA00038388"/>
    </source>
</evidence>
<dbReference type="Proteomes" id="UP000198755">
    <property type="component" value="Unassembled WGS sequence"/>
</dbReference>
<keyword evidence="4 9" id="KW-0067">ATP-binding</keyword>
<dbReference type="PANTHER" id="PTHR24220:SF659">
    <property type="entry name" value="TRANSPORTER, PUTATIVE-RELATED"/>
    <property type="match status" value="1"/>
</dbReference>
<feature type="domain" description="ABC transporter" evidence="8">
    <location>
        <begin position="26"/>
        <end position="257"/>
    </location>
</feature>
<name>A0A1I4B158_9HYPH</name>
<dbReference type="InterPro" id="IPR017911">
    <property type="entry name" value="MacB-like_ATP-bd"/>
</dbReference>
<dbReference type="InterPro" id="IPR003439">
    <property type="entry name" value="ABC_transporter-like_ATP-bd"/>
</dbReference>
<keyword evidence="2" id="KW-1003">Cell membrane</keyword>
<gene>
    <name evidence="9" type="ORF">SAMN05444581_11245</name>
</gene>
<evidence type="ECO:0000256" key="1">
    <source>
        <dbReference type="ARBA" id="ARBA00022448"/>
    </source>
</evidence>
<keyword evidence="3" id="KW-0547">Nucleotide-binding</keyword>
<dbReference type="GO" id="GO:0005524">
    <property type="term" value="F:ATP binding"/>
    <property type="evidence" value="ECO:0007669"/>
    <property type="project" value="UniProtKB-KW"/>
</dbReference>
<dbReference type="SUPFAM" id="SSF52540">
    <property type="entry name" value="P-loop containing nucleoside triphosphate hydrolases"/>
    <property type="match status" value="1"/>
</dbReference>
<keyword evidence="10" id="KW-1185">Reference proteome</keyword>
<feature type="region of interest" description="Disordered" evidence="7">
    <location>
        <begin position="1"/>
        <end position="21"/>
    </location>
</feature>
<dbReference type="AlphaFoldDB" id="A0A1I4B158"/>
<keyword evidence="2" id="KW-0472">Membrane</keyword>
<evidence type="ECO:0000256" key="7">
    <source>
        <dbReference type="SAM" id="MobiDB-lite"/>
    </source>
</evidence>
<evidence type="ECO:0000256" key="5">
    <source>
        <dbReference type="ARBA" id="ARBA00022967"/>
    </source>
</evidence>
<dbReference type="GO" id="GO:0005886">
    <property type="term" value="C:plasma membrane"/>
    <property type="evidence" value="ECO:0007669"/>
    <property type="project" value="TreeGrafter"/>
</dbReference>
<reference evidence="9 10" key="1">
    <citation type="submission" date="2016-10" db="EMBL/GenBank/DDBJ databases">
        <authorList>
            <person name="de Groot N.N."/>
        </authorList>
    </citation>
    <scope>NUCLEOTIDE SEQUENCE [LARGE SCALE GENOMIC DNA]</scope>
    <source>
        <strain evidence="9 10">NE2</strain>
    </source>
</reference>
<dbReference type="EMBL" id="FOSN01000012">
    <property type="protein sequence ID" value="SFK61821.1"/>
    <property type="molecule type" value="Genomic_DNA"/>
</dbReference>
<comment type="similarity">
    <text evidence="6">Belongs to the ABC transporter superfamily. Macrolide exporter (TC 3.A.1.122) family.</text>
</comment>
<proteinExistence type="inferred from homology"/>
<evidence type="ECO:0000256" key="3">
    <source>
        <dbReference type="ARBA" id="ARBA00022741"/>
    </source>
</evidence>
<dbReference type="InterPro" id="IPR027417">
    <property type="entry name" value="P-loop_NTPase"/>
</dbReference>
<evidence type="ECO:0000313" key="10">
    <source>
        <dbReference type="Proteomes" id="UP000198755"/>
    </source>
</evidence>
<dbReference type="CDD" id="cd03255">
    <property type="entry name" value="ABC_MJ0796_LolCDE_FtsE"/>
    <property type="match status" value="1"/>
</dbReference>
<dbReference type="Pfam" id="PF00005">
    <property type="entry name" value="ABC_tran"/>
    <property type="match status" value="1"/>
</dbReference>
<dbReference type="Gene3D" id="3.40.50.300">
    <property type="entry name" value="P-loop containing nucleotide triphosphate hydrolases"/>
    <property type="match status" value="1"/>
</dbReference>
<dbReference type="InterPro" id="IPR017871">
    <property type="entry name" value="ABC_transporter-like_CS"/>
</dbReference>
<dbReference type="GO" id="GO:0016887">
    <property type="term" value="F:ATP hydrolysis activity"/>
    <property type="evidence" value="ECO:0007669"/>
    <property type="project" value="InterPro"/>
</dbReference>
<evidence type="ECO:0000256" key="4">
    <source>
        <dbReference type="ARBA" id="ARBA00022840"/>
    </source>
</evidence>
<evidence type="ECO:0000313" key="9">
    <source>
        <dbReference type="EMBL" id="SFK61821.1"/>
    </source>
</evidence>
<dbReference type="GO" id="GO:0098796">
    <property type="term" value="C:membrane protein complex"/>
    <property type="evidence" value="ECO:0007669"/>
    <property type="project" value="UniProtKB-ARBA"/>
</dbReference>
<dbReference type="FunFam" id="3.40.50.300:FF:000032">
    <property type="entry name" value="Export ABC transporter ATP-binding protein"/>
    <property type="match status" value="1"/>
</dbReference>
<dbReference type="InterPro" id="IPR015854">
    <property type="entry name" value="ABC_transpr_LolD-like"/>
</dbReference>
<dbReference type="RefSeq" id="WP_244532321.1">
    <property type="nucleotide sequence ID" value="NZ_FOSN01000012.1"/>
</dbReference>
<protein>
    <submittedName>
        <fullName evidence="9">Putative ABC transport system ATP-binding protein</fullName>
    </submittedName>
</protein>
<keyword evidence="1" id="KW-0813">Transport</keyword>
<dbReference type="PROSITE" id="PS00211">
    <property type="entry name" value="ABC_TRANSPORTER_1"/>
    <property type="match status" value="1"/>
</dbReference>
<accession>A0A1I4B158</accession>
<dbReference type="PANTHER" id="PTHR24220">
    <property type="entry name" value="IMPORT ATP-BINDING PROTEIN"/>
    <property type="match status" value="1"/>
</dbReference>
<keyword evidence="5" id="KW-1278">Translocase</keyword>
<dbReference type="PROSITE" id="PS50893">
    <property type="entry name" value="ABC_TRANSPORTER_2"/>
    <property type="match status" value="1"/>
</dbReference>
<keyword evidence="2" id="KW-0997">Cell inner membrane</keyword>
<evidence type="ECO:0000256" key="2">
    <source>
        <dbReference type="ARBA" id="ARBA00022519"/>
    </source>
</evidence>
<dbReference type="SMART" id="SM00382">
    <property type="entry name" value="AAA"/>
    <property type="match status" value="1"/>
</dbReference>
<dbReference type="GO" id="GO:0022857">
    <property type="term" value="F:transmembrane transporter activity"/>
    <property type="evidence" value="ECO:0007669"/>
    <property type="project" value="TreeGrafter"/>
</dbReference>
<sequence length="258" mass="27459">MTTDSPQGGAMTPPPAIAGSQPPAAIRCRGIVKEFGRGETLIRVLHGIDLDVRENEMTFIVGPSGCGKTTLISIIAGILSATAGAVDLFGTRVTSLKGSALVKFRRDNIGFIFQQFNLLPALSALENAAIPLIAQGASESVANAAARRFLIQLGLEKHLEKFPSQMSGGQQQRVAIARALVHEPRFIVCDEPTASLDAASGRAAIALLRDAAVRPGRAVIIVTHDSRIFDFADRMVAMSDGRIEKLSDAREIAAMEHH</sequence>
<dbReference type="InterPro" id="IPR003593">
    <property type="entry name" value="AAA+_ATPase"/>
</dbReference>
<organism evidence="9 10">
    <name type="scientific">Methylocapsa palsarum</name>
    <dbReference type="NCBI Taxonomy" id="1612308"/>
    <lineage>
        <taxon>Bacteria</taxon>
        <taxon>Pseudomonadati</taxon>
        <taxon>Pseudomonadota</taxon>
        <taxon>Alphaproteobacteria</taxon>
        <taxon>Hyphomicrobiales</taxon>
        <taxon>Beijerinckiaceae</taxon>
        <taxon>Methylocapsa</taxon>
    </lineage>
</organism>